<sequence length="118" mass="13763">MSLASYDQPDLQPFSFPAGWYIRSNRFTTLNPEALGPSDWEKPLFLFEDIAQFEFLTNGDRWTIDVGYYPEDSPEGAFGCYLIKNVDWQEPEDEFRSRSQPEAAKKIQLWIDRISGEK</sequence>
<reference evidence="1" key="1">
    <citation type="submission" date="2022-06" db="EMBL/GenBank/DDBJ databases">
        <title>Draft genome sequences of Leminorella grimontii str. JCM5902.</title>
        <authorList>
            <person name="Wakabayashi Y."/>
            <person name="Kojima K."/>
        </authorList>
    </citation>
    <scope>NUCLEOTIDE SEQUENCE</scope>
    <source>
        <strain evidence="1">JCM 5902</strain>
    </source>
</reference>
<gene>
    <name evidence="1" type="ORF">SOASR030_10870</name>
</gene>
<dbReference type="Proteomes" id="UP001058124">
    <property type="component" value="Unassembled WGS sequence"/>
</dbReference>
<protein>
    <recommendedName>
        <fullName evidence="3">Nucleotide modification associated domain-containing protein</fullName>
    </recommendedName>
</protein>
<evidence type="ECO:0000313" key="1">
    <source>
        <dbReference type="EMBL" id="GKX54975.1"/>
    </source>
</evidence>
<evidence type="ECO:0000313" key="2">
    <source>
        <dbReference type="Proteomes" id="UP001058124"/>
    </source>
</evidence>
<name>A0AAV5MYN7_9GAMM</name>
<comment type="caution">
    <text evidence="1">The sequence shown here is derived from an EMBL/GenBank/DDBJ whole genome shotgun (WGS) entry which is preliminary data.</text>
</comment>
<dbReference type="EMBL" id="BRLH01000002">
    <property type="protein sequence ID" value="GKX54975.1"/>
    <property type="molecule type" value="Genomic_DNA"/>
</dbReference>
<organism evidence="1 2">
    <name type="scientific">Leminorella grimontii</name>
    <dbReference type="NCBI Taxonomy" id="82981"/>
    <lineage>
        <taxon>Bacteria</taxon>
        <taxon>Pseudomonadati</taxon>
        <taxon>Pseudomonadota</taxon>
        <taxon>Gammaproteobacteria</taxon>
        <taxon>Enterobacterales</taxon>
        <taxon>Budviciaceae</taxon>
        <taxon>Leminorella</taxon>
    </lineage>
</organism>
<accession>A0AAV5MYN7</accession>
<dbReference type="AlphaFoldDB" id="A0AAV5MYN7"/>
<evidence type="ECO:0008006" key="3">
    <source>
        <dbReference type="Google" id="ProtNLM"/>
    </source>
</evidence>
<proteinExistence type="predicted"/>
<keyword evidence="2" id="KW-1185">Reference proteome</keyword>